<evidence type="ECO:0000313" key="2">
    <source>
        <dbReference type="Proteomes" id="UP000276133"/>
    </source>
</evidence>
<gene>
    <name evidence="1" type="ORF">BpHYR1_048419</name>
</gene>
<protein>
    <submittedName>
        <fullName evidence="1">Uncharacterized protein</fullName>
    </submittedName>
</protein>
<dbReference type="EMBL" id="REGN01007138">
    <property type="protein sequence ID" value="RNA07161.1"/>
    <property type="molecule type" value="Genomic_DNA"/>
</dbReference>
<reference evidence="1 2" key="1">
    <citation type="journal article" date="2018" name="Sci. Rep.">
        <title>Genomic signatures of local adaptation to the degree of environmental predictability in rotifers.</title>
        <authorList>
            <person name="Franch-Gras L."/>
            <person name="Hahn C."/>
            <person name="Garcia-Roger E.M."/>
            <person name="Carmona M.J."/>
            <person name="Serra M."/>
            <person name="Gomez A."/>
        </authorList>
    </citation>
    <scope>NUCLEOTIDE SEQUENCE [LARGE SCALE GENOMIC DNA]</scope>
    <source>
        <strain evidence="1">HYR1</strain>
    </source>
</reference>
<comment type="caution">
    <text evidence="1">The sequence shown here is derived from an EMBL/GenBank/DDBJ whole genome shotgun (WGS) entry which is preliminary data.</text>
</comment>
<evidence type="ECO:0000313" key="1">
    <source>
        <dbReference type="EMBL" id="RNA07161.1"/>
    </source>
</evidence>
<dbReference type="AlphaFoldDB" id="A0A3M7Q852"/>
<organism evidence="1 2">
    <name type="scientific">Brachionus plicatilis</name>
    <name type="common">Marine rotifer</name>
    <name type="synonym">Brachionus muelleri</name>
    <dbReference type="NCBI Taxonomy" id="10195"/>
    <lineage>
        <taxon>Eukaryota</taxon>
        <taxon>Metazoa</taxon>
        <taxon>Spiralia</taxon>
        <taxon>Gnathifera</taxon>
        <taxon>Rotifera</taxon>
        <taxon>Eurotatoria</taxon>
        <taxon>Monogononta</taxon>
        <taxon>Pseudotrocha</taxon>
        <taxon>Ploima</taxon>
        <taxon>Brachionidae</taxon>
        <taxon>Brachionus</taxon>
    </lineage>
</organism>
<keyword evidence="2" id="KW-1185">Reference proteome</keyword>
<name>A0A3M7Q852_BRAPC</name>
<dbReference type="Proteomes" id="UP000276133">
    <property type="component" value="Unassembled WGS sequence"/>
</dbReference>
<proteinExistence type="predicted"/>
<accession>A0A3M7Q852</accession>
<sequence length="92" mass="11105">MNKNKLVRAINNLKMKWKQLNMIQTKTQVMKKLRKMERRGQDLEMLLKEDGLLYAKDIFTYIYSVLFKKHFYSICRILRLKAQKAGQQPKNI</sequence>